<dbReference type="STRING" id="396588.Tgr7_1165"/>
<evidence type="ECO:0000259" key="16">
    <source>
        <dbReference type="Pfam" id="PF13288"/>
    </source>
</evidence>
<dbReference type="Proteomes" id="UP000002383">
    <property type="component" value="Chromosome"/>
</dbReference>
<evidence type="ECO:0000256" key="11">
    <source>
        <dbReference type="ARBA" id="ARBA00054845"/>
    </source>
</evidence>
<keyword evidence="8 13" id="KW-0464">Manganese</keyword>
<dbReference type="EMBL" id="CP001339">
    <property type="protein sequence ID" value="ACL72251.1"/>
    <property type="molecule type" value="Genomic_DNA"/>
</dbReference>
<sequence length="408" mass="43470">MTMQDEPVRRGVTILGSTGTIGVNTLDVLARHPQAYRVVALTANDNVERLAQQCRDFRPDYAVVVSADGAERLERELAAEGLPTRVLCGAEALVQVAALPETDYVMAGIVGAAGLMPTLAAARAGKRVMLANKEALVMSGQLFMDEIHASGAELLPIDSEHNAIFQCMPADFARGLDRVGVERILLTASGGPFRTLSPEALAGVTPEQACAHPNWVMGRKISVDSATMMNKGLEVIEACWLFGTGTERVEVVLHPQSVIHSMVSYSDGSVLAQLGNPDMRTPIAHALAWPERIASGVAPLDMVAIARLDFERPDLGRFPCLRLAYQAFQVGGTATAVLNAANEVAVAAFLDSRLAFTDIAKVIEHSLEQVSTGPASDLERVLKADEAARQVARERIAGIGGLRMGQAS</sequence>
<feature type="binding site" evidence="13">
    <location>
        <position position="46"/>
    </location>
    <ligand>
        <name>NADPH</name>
        <dbReference type="ChEBI" id="CHEBI:57783"/>
    </ligand>
</feature>
<comment type="function">
    <text evidence="11 13">Catalyzes the NADPH-dependent rearrangement and reduction of 1-deoxy-D-xylulose-5-phosphate (DXP) to 2-C-methyl-D-erythritol 4-phosphate (MEP).</text>
</comment>
<accession>B8GQ56</accession>
<dbReference type="GO" id="GO:0030604">
    <property type="term" value="F:1-deoxy-D-xylulose-5-phosphate reductoisomerase activity"/>
    <property type="evidence" value="ECO:0007669"/>
    <property type="project" value="UniProtKB-UniRule"/>
</dbReference>
<feature type="binding site" evidence="13">
    <location>
        <position position="18"/>
    </location>
    <ligand>
        <name>NADPH</name>
        <dbReference type="ChEBI" id="CHEBI:57783"/>
    </ligand>
</feature>
<feature type="domain" description="1-deoxy-D-xylulose 5-phosphate reductoisomerase C-terminal" evidence="15">
    <location>
        <begin position="154"/>
        <end position="242"/>
    </location>
</feature>
<dbReference type="Pfam" id="PF13288">
    <property type="entry name" value="DXPR_C"/>
    <property type="match status" value="1"/>
</dbReference>
<evidence type="ECO:0000256" key="8">
    <source>
        <dbReference type="ARBA" id="ARBA00023211"/>
    </source>
</evidence>
<dbReference type="FunFam" id="3.40.50.720:FF:000045">
    <property type="entry name" value="1-deoxy-D-xylulose 5-phosphate reductoisomerase"/>
    <property type="match status" value="1"/>
</dbReference>
<feature type="binding site" evidence="13">
    <location>
        <position position="132"/>
    </location>
    <ligand>
        <name>NADPH</name>
        <dbReference type="ChEBI" id="CHEBI:57783"/>
    </ligand>
</feature>
<keyword evidence="17" id="KW-0413">Isomerase</keyword>
<keyword evidence="5 13" id="KW-0479">Metal-binding</keyword>
<dbReference type="SUPFAM" id="SSF51735">
    <property type="entry name" value="NAD(P)-binding Rossmann-fold domains"/>
    <property type="match status" value="1"/>
</dbReference>
<comment type="cofactor">
    <cofactor evidence="1">
        <name>Co(2+)</name>
        <dbReference type="ChEBI" id="CHEBI:48828"/>
    </cofactor>
</comment>
<dbReference type="InterPro" id="IPR003821">
    <property type="entry name" value="DXP_reductoisomerase"/>
</dbReference>
<feature type="binding site" evidence="13">
    <location>
        <position position="160"/>
    </location>
    <ligand>
        <name>Mn(2+)</name>
        <dbReference type="ChEBI" id="CHEBI:29035"/>
    </ligand>
</feature>
<dbReference type="PANTHER" id="PTHR30525:SF0">
    <property type="entry name" value="1-DEOXY-D-XYLULOSE 5-PHOSPHATE REDUCTOISOMERASE, CHLOROPLASTIC"/>
    <property type="match status" value="1"/>
</dbReference>
<feature type="binding site" evidence="13">
    <location>
        <position position="234"/>
    </location>
    <ligand>
        <name>1-deoxy-D-xylulose 5-phosphate</name>
        <dbReference type="ChEBI" id="CHEBI:57792"/>
    </ligand>
</feature>
<feature type="binding site" evidence="13">
    <location>
        <position position="234"/>
    </location>
    <ligand>
        <name>Mn(2+)</name>
        <dbReference type="ChEBI" id="CHEBI:29035"/>
    </ligand>
</feature>
<reference evidence="17 18" key="1">
    <citation type="journal article" date="2011" name="Stand. Genomic Sci.">
        <title>Complete genome sequence of 'Thioalkalivibrio sulfidophilus' HL-EbGr7.</title>
        <authorList>
            <person name="Muyzer G."/>
            <person name="Sorokin D.Y."/>
            <person name="Mavromatis K."/>
            <person name="Lapidus A."/>
            <person name="Clum A."/>
            <person name="Ivanova N."/>
            <person name="Pati A."/>
            <person name="d'Haeseleer P."/>
            <person name="Woyke T."/>
            <person name="Kyrpides N.C."/>
        </authorList>
    </citation>
    <scope>NUCLEOTIDE SEQUENCE [LARGE SCALE GENOMIC DNA]</scope>
    <source>
        <strain evidence="17 18">HL-EbGR7</strain>
    </source>
</reference>
<comment type="pathway">
    <text evidence="2 13">Isoprenoid biosynthesis; isopentenyl diphosphate biosynthesis via DXP pathway; isopentenyl diphosphate from 1-deoxy-D-xylulose 5-phosphate: step 1/6.</text>
</comment>
<comment type="catalytic activity">
    <reaction evidence="10">
        <text>2-C-methyl-D-erythritol 4-phosphate + NADP(+) = 1-deoxy-D-xylulose 5-phosphate + NADPH + H(+)</text>
        <dbReference type="Rhea" id="RHEA:13717"/>
        <dbReference type="ChEBI" id="CHEBI:15378"/>
        <dbReference type="ChEBI" id="CHEBI:57783"/>
        <dbReference type="ChEBI" id="CHEBI:57792"/>
        <dbReference type="ChEBI" id="CHEBI:58262"/>
        <dbReference type="ChEBI" id="CHEBI:58349"/>
        <dbReference type="EC" id="1.1.1.267"/>
    </reaction>
    <physiologicalReaction direction="right-to-left" evidence="10">
        <dbReference type="Rhea" id="RHEA:13719"/>
    </physiologicalReaction>
</comment>
<dbReference type="GO" id="GO:0030145">
    <property type="term" value="F:manganese ion binding"/>
    <property type="evidence" value="ECO:0007669"/>
    <property type="project" value="TreeGrafter"/>
</dbReference>
<feature type="binding site" evidence="13">
    <location>
        <position position="231"/>
    </location>
    <ligand>
        <name>1-deoxy-D-xylulose 5-phosphate</name>
        <dbReference type="ChEBI" id="CHEBI:57792"/>
    </ligand>
</feature>
<evidence type="ECO:0000256" key="3">
    <source>
        <dbReference type="ARBA" id="ARBA00006825"/>
    </source>
</evidence>
<dbReference type="InterPro" id="IPR013512">
    <property type="entry name" value="DXP_reductoisomerase_N"/>
</dbReference>
<evidence type="ECO:0000259" key="15">
    <source>
        <dbReference type="Pfam" id="PF08436"/>
    </source>
</evidence>
<comment type="similarity">
    <text evidence="3 13">Belongs to the DXR family.</text>
</comment>
<dbReference type="RefSeq" id="WP_012637734.1">
    <property type="nucleotide sequence ID" value="NC_011901.1"/>
</dbReference>
<feature type="domain" description="DXP reductoisomerase C-terminal" evidence="16">
    <location>
        <begin position="274"/>
        <end position="390"/>
    </location>
</feature>
<evidence type="ECO:0000256" key="10">
    <source>
        <dbReference type="ARBA" id="ARBA00048543"/>
    </source>
</evidence>
<keyword evidence="18" id="KW-1185">Reference proteome</keyword>
<feature type="binding site" evidence="13">
    <location>
        <position position="230"/>
    </location>
    <ligand>
        <name>1-deoxy-D-xylulose 5-phosphate</name>
        <dbReference type="ChEBI" id="CHEBI:57792"/>
    </ligand>
</feature>
<name>B8GQ56_THISH</name>
<keyword evidence="13" id="KW-0460">Magnesium</keyword>
<feature type="binding site" evidence="13">
    <location>
        <position position="19"/>
    </location>
    <ligand>
        <name>NADPH</name>
        <dbReference type="ChEBI" id="CHEBI:57783"/>
    </ligand>
</feature>
<feature type="binding site" evidence="13">
    <location>
        <position position="189"/>
    </location>
    <ligand>
        <name>1-deoxy-D-xylulose 5-phosphate</name>
        <dbReference type="ChEBI" id="CHEBI:57792"/>
    </ligand>
</feature>
<dbReference type="EC" id="1.1.1.267" evidence="4 13"/>
<dbReference type="SUPFAM" id="SSF69055">
    <property type="entry name" value="1-deoxy-D-xylulose-5-phosphate reductoisomerase, C-terminal domain"/>
    <property type="match status" value="1"/>
</dbReference>
<organism evidence="17 18">
    <name type="scientific">Thioalkalivibrio sulfidiphilus (strain HL-EbGR7)</name>
    <dbReference type="NCBI Taxonomy" id="396588"/>
    <lineage>
        <taxon>Bacteria</taxon>
        <taxon>Pseudomonadati</taxon>
        <taxon>Pseudomonadota</taxon>
        <taxon>Gammaproteobacteria</taxon>
        <taxon>Chromatiales</taxon>
        <taxon>Ectothiorhodospiraceae</taxon>
        <taxon>Thioalkalivibrio</taxon>
    </lineage>
</organism>
<evidence type="ECO:0000256" key="5">
    <source>
        <dbReference type="ARBA" id="ARBA00022723"/>
    </source>
</evidence>
<dbReference type="Pfam" id="PF02670">
    <property type="entry name" value="DXP_reductoisom"/>
    <property type="match status" value="1"/>
</dbReference>
<evidence type="ECO:0000313" key="17">
    <source>
        <dbReference type="EMBL" id="ACL72251.1"/>
    </source>
</evidence>
<dbReference type="Pfam" id="PF08436">
    <property type="entry name" value="DXP_redisom_C"/>
    <property type="match status" value="1"/>
</dbReference>
<dbReference type="UniPathway" id="UPA00056">
    <property type="reaction ID" value="UER00092"/>
</dbReference>
<evidence type="ECO:0000259" key="14">
    <source>
        <dbReference type="Pfam" id="PF02670"/>
    </source>
</evidence>
<feature type="binding site" evidence="13">
    <location>
        <position position="212"/>
    </location>
    <ligand>
        <name>1-deoxy-D-xylulose 5-phosphate</name>
        <dbReference type="ChEBI" id="CHEBI:57792"/>
    </ligand>
</feature>
<feature type="binding site" evidence="13">
    <location>
        <position position="159"/>
    </location>
    <ligand>
        <name>1-deoxy-D-xylulose 5-phosphate</name>
        <dbReference type="ChEBI" id="CHEBI:57792"/>
    </ligand>
</feature>
<evidence type="ECO:0000256" key="6">
    <source>
        <dbReference type="ARBA" id="ARBA00022857"/>
    </source>
</evidence>
<comment type="cofactor">
    <cofactor evidence="13">
        <name>Mg(2+)</name>
        <dbReference type="ChEBI" id="CHEBI:18420"/>
    </cofactor>
    <cofactor evidence="13">
        <name>Mn(2+)</name>
        <dbReference type="ChEBI" id="CHEBI:29035"/>
    </cofactor>
</comment>
<dbReference type="KEGG" id="tgr:Tgr7_1165"/>
<dbReference type="InterPro" id="IPR036169">
    <property type="entry name" value="DXPR_C_sf"/>
</dbReference>
<dbReference type="CDD" id="cd02065">
    <property type="entry name" value="B12-binding_like"/>
    <property type="match status" value="1"/>
</dbReference>
<dbReference type="AlphaFoldDB" id="B8GQ56"/>
<dbReference type="NCBIfam" id="TIGR00243">
    <property type="entry name" value="Dxr"/>
    <property type="match status" value="1"/>
</dbReference>
<dbReference type="GO" id="GO:0016853">
    <property type="term" value="F:isomerase activity"/>
    <property type="evidence" value="ECO:0007669"/>
    <property type="project" value="UniProtKB-KW"/>
</dbReference>
<feature type="domain" description="1-deoxy-D-xylulose 5-phosphate reductoisomerase N-terminal" evidence="14">
    <location>
        <begin position="12"/>
        <end position="140"/>
    </location>
</feature>
<dbReference type="PANTHER" id="PTHR30525">
    <property type="entry name" value="1-DEOXY-D-XYLULOSE 5-PHOSPHATE REDUCTOISOMERASE"/>
    <property type="match status" value="1"/>
</dbReference>
<dbReference type="InterPro" id="IPR036291">
    <property type="entry name" value="NAD(P)-bd_dom_sf"/>
</dbReference>
<protein>
    <recommendedName>
        <fullName evidence="12 13">1-deoxy-D-xylulose 5-phosphate reductoisomerase</fullName>
        <shortName evidence="13">DXP reductoisomerase</shortName>
        <ecNumber evidence="4 13">1.1.1.267</ecNumber>
    </recommendedName>
    <alternativeName>
        <fullName evidence="13">1-deoxyxylulose-5-phosphate reductoisomerase</fullName>
    </alternativeName>
    <alternativeName>
        <fullName evidence="13">2-C-methyl-D-erythritol 4-phosphate synthase</fullName>
    </alternativeName>
</protein>
<dbReference type="InterPro" id="IPR013644">
    <property type="entry name" value="DXP_reductoisomerase_C"/>
</dbReference>
<feature type="binding site" evidence="13">
    <location>
        <position position="218"/>
    </location>
    <ligand>
        <name>NADPH</name>
        <dbReference type="ChEBI" id="CHEBI:57783"/>
    </ligand>
</feature>
<evidence type="ECO:0000256" key="13">
    <source>
        <dbReference type="HAMAP-Rule" id="MF_00183"/>
    </source>
</evidence>
<evidence type="ECO:0000256" key="4">
    <source>
        <dbReference type="ARBA" id="ARBA00012366"/>
    </source>
</evidence>
<dbReference type="Gene3D" id="1.10.1740.10">
    <property type="match status" value="1"/>
</dbReference>
<dbReference type="SUPFAM" id="SSF55347">
    <property type="entry name" value="Glyceraldehyde-3-phosphate dehydrogenase-like, C-terminal domain"/>
    <property type="match status" value="1"/>
</dbReference>
<dbReference type="HAMAP" id="MF_00183">
    <property type="entry name" value="DXP_reductoisom"/>
    <property type="match status" value="1"/>
</dbReference>
<evidence type="ECO:0000256" key="9">
    <source>
        <dbReference type="ARBA" id="ARBA00023229"/>
    </source>
</evidence>
<dbReference type="FunFam" id="1.10.1740.10:FF:000004">
    <property type="entry name" value="1-deoxy-D-xylulose 5-phosphate reductoisomerase"/>
    <property type="match status" value="1"/>
</dbReference>
<gene>
    <name evidence="13" type="primary">dxr</name>
    <name evidence="17" type="ordered locus">Tgr7_1165</name>
</gene>
<evidence type="ECO:0000313" key="18">
    <source>
        <dbReference type="Proteomes" id="UP000002383"/>
    </source>
</evidence>
<feature type="binding site" evidence="13">
    <location>
        <position position="133"/>
    </location>
    <ligand>
        <name>1-deoxy-D-xylulose 5-phosphate</name>
        <dbReference type="ChEBI" id="CHEBI:57792"/>
    </ligand>
</feature>
<feature type="binding site" evidence="13">
    <location>
        <position position="21"/>
    </location>
    <ligand>
        <name>NADPH</name>
        <dbReference type="ChEBI" id="CHEBI:57783"/>
    </ligand>
</feature>
<feature type="binding site" evidence="13">
    <location>
        <position position="134"/>
    </location>
    <ligand>
        <name>NADPH</name>
        <dbReference type="ChEBI" id="CHEBI:57783"/>
    </ligand>
</feature>
<feature type="binding site" evidence="13">
    <location>
        <position position="160"/>
    </location>
    <ligand>
        <name>1-deoxy-D-xylulose 5-phosphate</name>
        <dbReference type="ChEBI" id="CHEBI:57792"/>
    </ligand>
</feature>
<evidence type="ECO:0000256" key="1">
    <source>
        <dbReference type="ARBA" id="ARBA00001941"/>
    </source>
</evidence>
<feature type="binding site" evidence="13">
    <location>
        <position position="158"/>
    </location>
    <ligand>
        <name>Mn(2+)</name>
        <dbReference type="ChEBI" id="CHEBI:29035"/>
    </ligand>
</feature>
<evidence type="ECO:0000256" key="7">
    <source>
        <dbReference type="ARBA" id="ARBA00023002"/>
    </source>
</evidence>
<dbReference type="PIRSF" id="PIRSF006205">
    <property type="entry name" value="Dxp_reductismrs"/>
    <property type="match status" value="1"/>
</dbReference>
<keyword evidence="7 13" id="KW-0560">Oxidoreductase</keyword>
<dbReference type="eggNOG" id="COG0743">
    <property type="taxonomic scope" value="Bacteria"/>
</dbReference>
<dbReference type="HOGENOM" id="CLU_035714_0_1_6"/>
<keyword evidence="9 13" id="KW-0414">Isoprene biosynthesis</keyword>
<feature type="binding site" evidence="13">
    <location>
        <position position="225"/>
    </location>
    <ligand>
        <name>1-deoxy-D-xylulose 5-phosphate</name>
        <dbReference type="ChEBI" id="CHEBI:57792"/>
    </ligand>
</feature>
<comment type="caution">
    <text evidence="13">Lacks conserved residue(s) required for the propagation of feature annotation.</text>
</comment>
<dbReference type="GO" id="GO:0070402">
    <property type="term" value="F:NADPH binding"/>
    <property type="evidence" value="ECO:0007669"/>
    <property type="project" value="InterPro"/>
</dbReference>
<keyword evidence="6 13" id="KW-0521">NADP</keyword>
<evidence type="ECO:0000256" key="2">
    <source>
        <dbReference type="ARBA" id="ARBA00005094"/>
    </source>
</evidence>
<dbReference type="InterPro" id="IPR026877">
    <property type="entry name" value="DXPR_C"/>
</dbReference>
<evidence type="ECO:0000256" key="12">
    <source>
        <dbReference type="ARBA" id="ARBA00071224"/>
    </source>
</evidence>
<dbReference type="NCBIfam" id="NF009114">
    <property type="entry name" value="PRK12464.1"/>
    <property type="match status" value="1"/>
</dbReference>
<dbReference type="Gene3D" id="3.40.50.720">
    <property type="entry name" value="NAD(P)-binding Rossmann-like Domain"/>
    <property type="match status" value="1"/>
</dbReference>
<dbReference type="NCBIfam" id="NF003938">
    <property type="entry name" value="PRK05447.1-1"/>
    <property type="match status" value="1"/>
</dbReference>
<proteinExistence type="inferred from homology"/>
<dbReference type="GO" id="GO:0051484">
    <property type="term" value="P:isopentenyl diphosphate biosynthetic process, methylerythritol 4-phosphate pathway involved in terpenoid biosynthetic process"/>
    <property type="evidence" value="ECO:0007669"/>
    <property type="project" value="TreeGrafter"/>
</dbReference>